<dbReference type="InterPro" id="IPR015943">
    <property type="entry name" value="WD40/YVTN_repeat-like_dom_sf"/>
</dbReference>
<name>A0ABD0UE10_DENTH</name>
<protein>
    <submittedName>
        <fullName evidence="2">Uncharacterized protein</fullName>
    </submittedName>
</protein>
<keyword evidence="1" id="KW-0853">WD repeat</keyword>
<feature type="repeat" description="WD" evidence="1">
    <location>
        <begin position="18"/>
        <end position="56"/>
    </location>
</feature>
<dbReference type="Gene3D" id="2.130.10.10">
    <property type="entry name" value="YVTN repeat-like/Quinoprotein amine dehydrogenase"/>
    <property type="match status" value="1"/>
</dbReference>
<organism evidence="2 3">
    <name type="scientific">Dendrobium thyrsiflorum</name>
    <name type="common">Pinecone-like raceme dendrobium</name>
    <name type="synonym">Orchid</name>
    <dbReference type="NCBI Taxonomy" id="117978"/>
    <lineage>
        <taxon>Eukaryota</taxon>
        <taxon>Viridiplantae</taxon>
        <taxon>Streptophyta</taxon>
        <taxon>Embryophyta</taxon>
        <taxon>Tracheophyta</taxon>
        <taxon>Spermatophyta</taxon>
        <taxon>Magnoliopsida</taxon>
        <taxon>Liliopsida</taxon>
        <taxon>Asparagales</taxon>
        <taxon>Orchidaceae</taxon>
        <taxon>Epidendroideae</taxon>
        <taxon>Malaxideae</taxon>
        <taxon>Dendrobiinae</taxon>
        <taxon>Dendrobium</taxon>
    </lineage>
</organism>
<gene>
    <name evidence="2" type="ORF">M5K25_018813</name>
</gene>
<dbReference type="Pfam" id="PF00400">
    <property type="entry name" value="WD40"/>
    <property type="match status" value="1"/>
</dbReference>
<comment type="caution">
    <text evidence="2">The sequence shown here is derived from an EMBL/GenBank/DDBJ whole genome shotgun (WGS) entry which is preliminary data.</text>
</comment>
<keyword evidence="3" id="KW-1185">Reference proteome</keyword>
<dbReference type="EMBL" id="JANQDX010000015">
    <property type="protein sequence ID" value="KAL0910730.1"/>
    <property type="molecule type" value="Genomic_DNA"/>
</dbReference>
<proteinExistence type="predicted"/>
<dbReference type="SMART" id="SM00320">
    <property type="entry name" value="WD40"/>
    <property type="match status" value="1"/>
</dbReference>
<dbReference type="Proteomes" id="UP001552299">
    <property type="component" value="Unassembled WGS sequence"/>
</dbReference>
<dbReference type="SUPFAM" id="SSF50978">
    <property type="entry name" value="WD40 repeat-like"/>
    <property type="match status" value="1"/>
</dbReference>
<accession>A0ABD0UE10</accession>
<dbReference type="AlphaFoldDB" id="A0ABD0UE10"/>
<dbReference type="PROSITE" id="PS50082">
    <property type="entry name" value="WD_REPEATS_2"/>
    <property type="match status" value="1"/>
</dbReference>
<reference evidence="2 3" key="1">
    <citation type="journal article" date="2024" name="Plant Biotechnol. J.">
        <title>Dendrobium thyrsiflorum genome and its molecular insights into genes involved in important horticultural traits.</title>
        <authorList>
            <person name="Chen B."/>
            <person name="Wang J.Y."/>
            <person name="Zheng P.J."/>
            <person name="Li K.L."/>
            <person name="Liang Y.M."/>
            <person name="Chen X.F."/>
            <person name="Zhang C."/>
            <person name="Zhao X."/>
            <person name="He X."/>
            <person name="Zhang G.Q."/>
            <person name="Liu Z.J."/>
            <person name="Xu Q."/>
        </authorList>
    </citation>
    <scope>NUCLEOTIDE SEQUENCE [LARGE SCALE GENOMIC DNA]</scope>
    <source>
        <strain evidence="2">GZMU011</strain>
    </source>
</reference>
<evidence type="ECO:0000313" key="2">
    <source>
        <dbReference type="EMBL" id="KAL0910730.1"/>
    </source>
</evidence>
<dbReference type="InterPro" id="IPR036322">
    <property type="entry name" value="WD40_repeat_dom_sf"/>
</dbReference>
<evidence type="ECO:0000313" key="3">
    <source>
        <dbReference type="Proteomes" id="UP001552299"/>
    </source>
</evidence>
<sequence length="105" mass="11380">MSEIDLDGNLALKEIQKLEGHADRVWSLAWNPATGAGGLPPTLASCSGDKTARIWQQGPSGFWNCTVTFPTRLGAPPLVQKLEASSPLFSSCVLLLTLETFHCRR</sequence>
<dbReference type="InterPro" id="IPR001680">
    <property type="entry name" value="WD40_rpt"/>
</dbReference>
<evidence type="ECO:0000256" key="1">
    <source>
        <dbReference type="PROSITE-ProRule" id="PRU00221"/>
    </source>
</evidence>